<reference evidence="2" key="1">
    <citation type="submission" date="2017-11" db="EMBL/GenBank/DDBJ databases">
        <authorList>
            <person name="Lima N.C."/>
            <person name="Parody-Merino A.M."/>
            <person name="Battley P.F."/>
            <person name="Fidler A.E."/>
            <person name="Prosdocimi F."/>
        </authorList>
    </citation>
    <scope>NUCLEOTIDE SEQUENCE [LARGE SCALE GENOMIC DNA]</scope>
</reference>
<accession>A0A2I0U0R2</accession>
<dbReference type="EMBL" id="KZ506450">
    <property type="protein sequence ID" value="PKU39599.1"/>
    <property type="molecule type" value="Genomic_DNA"/>
</dbReference>
<protein>
    <submittedName>
        <fullName evidence="1">Uncharacterized protein</fullName>
    </submittedName>
</protein>
<organism evidence="1 2">
    <name type="scientific">Limosa lapponica baueri</name>
    <dbReference type="NCBI Taxonomy" id="1758121"/>
    <lineage>
        <taxon>Eukaryota</taxon>
        <taxon>Metazoa</taxon>
        <taxon>Chordata</taxon>
        <taxon>Craniata</taxon>
        <taxon>Vertebrata</taxon>
        <taxon>Euteleostomi</taxon>
        <taxon>Archelosauria</taxon>
        <taxon>Archosauria</taxon>
        <taxon>Dinosauria</taxon>
        <taxon>Saurischia</taxon>
        <taxon>Theropoda</taxon>
        <taxon>Coelurosauria</taxon>
        <taxon>Aves</taxon>
        <taxon>Neognathae</taxon>
        <taxon>Neoaves</taxon>
        <taxon>Charadriiformes</taxon>
        <taxon>Scolopacidae</taxon>
        <taxon>Limosa</taxon>
    </lineage>
</organism>
<proteinExistence type="predicted"/>
<reference evidence="2" key="2">
    <citation type="submission" date="2017-12" db="EMBL/GenBank/DDBJ databases">
        <title>Genome sequence of the Bar-tailed Godwit (Limosa lapponica baueri).</title>
        <authorList>
            <person name="Lima N.C.B."/>
            <person name="Parody-Merino A.M."/>
            <person name="Battley P.F."/>
            <person name="Fidler A.E."/>
            <person name="Prosdocimi F."/>
        </authorList>
    </citation>
    <scope>NUCLEOTIDE SEQUENCE [LARGE SCALE GENOMIC DNA]</scope>
</reference>
<keyword evidence="2" id="KW-1185">Reference proteome</keyword>
<name>A0A2I0U0R2_LIMLA</name>
<evidence type="ECO:0000313" key="1">
    <source>
        <dbReference type="EMBL" id="PKU39599.1"/>
    </source>
</evidence>
<dbReference type="AlphaFoldDB" id="A0A2I0U0R2"/>
<evidence type="ECO:0000313" key="2">
    <source>
        <dbReference type="Proteomes" id="UP000233556"/>
    </source>
</evidence>
<sequence>MGWRGEGKGEPTVGLRSAELPAPIFVILAPLCLCEFSGGIFKDVRCSSQHGSEGLGAEEERAALAEEPFRVEMRAEMLACKNQEKYSTEEFQQGLATFVK</sequence>
<gene>
    <name evidence="1" type="ORF">llap_10095</name>
</gene>
<dbReference type="Proteomes" id="UP000233556">
    <property type="component" value="Unassembled WGS sequence"/>
</dbReference>